<dbReference type="EMBL" id="JBHSZV010000025">
    <property type="protein sequence ID" value="MFC7062099.1"/>
    <property type="molecule type" value="Genomic_DNA"/>
</dbReference>
<dbReference type="InterPro" id="IPR012675">
    <property type="entry name" value="Beta-grasp_dom_sf"/>
</dbReference>
<evidence type="ECO:0000313" key="1">
    <source>
        <dbReference type="EMBL" id="MFC7062099.1"/>
    </source>
</evidence>
<dbReference type="Gene3D" id="3.10.20.30">
    <property type="match status" value="1"/>
</dbReference>
<protein>
    <submittedName>
        <fullName evidence="1">Sulfur carrier protein ThiS</fullName>
    </submittedName>
</protein>
<sequence>MSIQVNGRILELEKSVVTIADLLQSYNIQQKISVVEHNKEIINKSHYEQAKLSDGDTLEIVHFVGGG</sequence>
<dbReference type="InterPro" id="IPR003749">
    <property type="entry name" value="ThiS/MoaD-like"/>
</dbReference>
<keyword evidence="2" id="KW-1185">Reference proteome</keyword>
<dbReference type="InterPro" id="IPR010035">
    <property type="entry name" value="Thi_S"/>
</dbReference>
<accession>A0ABW2EIF0</accession>
<dbReference type="InterPro" id="IPR016155">
    <property type="entry name" value="Mopterin_synth/thiamin_S_b"/>
</dbReference>
<dbReference type="SUPFAM" id="SSF54285">
    <property type="entry name" value="MoaD/ThiS"/>
    <property type="match status" value="1"/>
</dbReference>
<reference evidence="2" key="1">
    <citation type="journal article" date="2019" name="Int. J. Syst. Evol. Microbiol.">
        <title>The Global Catalogue of Microorganisms (GCM) 10K type strain sequencing project: providing services to taxonomists for standard genome sequencing and annotation.</title>
        <authorList>
            <consortium name="The Broad Institute Genomics Platform"/>
            <consortium name="The Broad Institute Genome Sequencing Center for Infectious Disease"/>
            <person name="Wu L."/>
            <person name="Ma J."/>
        </authorList>
    </citation>
    <scope>NUCLEOTIDE SEQUENCE [LARGE SCALE GENOMIC DNA]</scope>
    <source>
        <strain evidence="2">CGMCC 4.1621</strain>
    </source>
</reference>
<dbReference type="Pfam" id="PF02597">
    <property type="entry name" value="ThiS"/>
    <property type="match status" value="1"/>
</dbReference>
<organism evidence="1 2">
    <name type="scientific">Halobacillus seohaensis</name>
    <dbReference type="NCBI Taxonomy" id="447421"/>
    <lineage>
        <taxon>Bacteria</taxon>
        <taxon>Bacillati</taxon>
        <taxon>Bacillota</taxon>
        <taxon>Bacilli</taxon>
        <taxon>Bacillales</taxon>
        <taxon>Bacillaceae</taxon>
        <taxon>Halobacillus</taxon>
    </lineage>
</organism>
<name>A0ABW2EIF0_9BACI</name>
<gene>
    <name evidence="1" type="primary">thiS</name>
    <name evidence="1" type="ORF">ACFQIC_09545</name>
</gene>
<dbReference type="Proteomes" id="UP001596410">
    <property type="component" value="Unassembled WGS sequence"/>
</dbReference>
<proteinExistence type="predicted"/>
<dbReference type="CDD" id="cd00565">
    <property type="entry name" value="Ubl_ThiS"/>
    <property type="match status" value="1"/>
</dbReference>
<dbReference type="NCBIfam" id="TIGR01683">
    <property type="entry name" value="thiS"/>
    <property type="match status" value="1"/>
</dbReference>
<evidence type="ECO:0000313" key="2">
    <source>
        <dbReference type="Proteomes" id="UP001596410"/>
    </source>
</evidence>
<dbReference type="PANTHER" id="PTHR34472">
    <property type="entry name" value="SULFUR CARRIER PROTEIN THIS"/>
    <property type="match status" value="1"/>
</dbReference>
<dbReference type="PANTHER" id="PTHR34472:SF1">
    <property type="entry name" value="SULFUR CARRIER PROTEIN THIS"/>
    <property type="match status" value="1"/>
</dbReference>
<comment type="caution">
    <text evidence="1">The sequence shown here is derived from an EMBL/GenBank/DDBJ whole genome shotgun (WGS) entry which is preliminary data.</text>
</comment>
<dbReference type="RefSeq" id="WP_204708040.1">
    <property type="nucleotide sequence ID" value="NZ_JBHSZV010000025.1"/>
</dbReference>